<evidence type="ECO:0000313" key="6">
    <source>
        <dbReference type="Proteomes" id="UP000182660"/>
    </source>
</evidence>
<dbReference type="FunFam" id="3.40.630.30:FF:000035">
    <property type="entry name" value="GNAT family N-acetyltransferase"/>
    <property type="match status" value="1"/>
</dbReference>
<dbReference type="Pfam" id="PF13673">
    <property type="entry name" value="Acetyltransf_10"/>
    <property type="match status" value="1"/>
</dbReference>
<evidence type="ECO:0000313" key="5">
    <source>
        <dbReference type="EMBL" id="SGZ01095.1"/>
    </source>
</evidence>
<dbReference type="RefSeq" id="WP_082276052.1">
    <property type="nucleotide sequence ID" value="NZ_CAWQZC010000152.1"/>
</dbReference>
<dbReference type="EMBL" id="FPLD01000065">
    <property type="protein sequence ID" value="SGZ01095.1"/>
    <property type="molecule type" value="Genomic_DNA"/>
</dbReference>
<reference evidence="5 7" key="1">
    <citation type="submission" date="2016-11" db="EMBL/GenBank/DDBJ databases">
        <authorList>
            <person name="Jaros S."/>
            <person name="Januszkiewicz K."/>
            <person name="Wedrychowicz H."/>
        </authorList>
    </citation>
    <scope>NUCLEOTIDE SEQUENCE [LARGE SCALE GENOMIC DNA]</scope>
    <source>
        <strain evidence="5">NVI 5450</strain>
    </source>
</reference>
<gene>
    <name evidence="4" type="ORF">MT2528_2188</name>
    <name evidence="5" type="ORF">NVI5450_2388</name>
</gene>
<reference evidence="4 6" key="2">
    <citation type="submission" date="2016-11" db="EMBL/GenBank/DDBJ databases">
        <authorList>
            <person name="Klemetsen T."/>
        </authorList>
    </citation>
    <scope>NUCLEOTIDE SEQUENCE [LARGE SCALE GENOMIC DNA]</scope>
    <source>
        <strain evidence="4">MT 2528</strain>
    </source>
</reference>
<name>A0A090II28_9GAMM</name>
<dbReference type="HOGENOM" id="CLU_056607_3_1_6"/>
<dbReference type="PATRIC" id="fig|80854.5.peg.4306"/>
<sequence>MTWMCYRFSELSSLQLYDVLQLRAAIFVVEQDCVYQDIDGLDMHPDTRHILHYSTTGELLAYLRILAPGVSYPDVAIGRVVTAASARGQGLGHQLLECGINAAKSAWPEQDLYLSAQAHLQHYYQGYGFTSVTVEYLEDGIPHVGMRWKTSVGYSKSS</sequence>
<dbReference type="InterPro" id="IPR000182">
    <property type="entry name" value="GNAT_dom"/>
</dbReference>
<organism evidence="5 7">
    <name type="scientific">Moritella viscosa</name>
    <dbReference type="NCBI Taxonomy" id="80854"/>
    <lineage>
        <taxon>Bacteria</taxon>
        <taxon>Pseudomonadati</taxon>
        <taxon>Pseudomonadota</taxon>
        <taxon>Gammaproteobacteria</taxon>
        <taxon>Alteromonadales</taxon>
        <taxon>Moritellaceae</taxon>
        <taxon>Moritella</taxon>
    </lineage>
</organism>
<dbReference type="STRING" id="80854.MVIS_4057"/>
<dbReference type="SUPFAM" id="SSF55729">
    <property type="entry name" value="Acyl-CoA N-acyltransferases (Nat)"/>
    <property type="match status" value="1"/>
</dbReference>
<dbReference type="AlphaFoldDB" id="A0A090II28"/>
<dbReference type="InterPro" id="IPR016181">
    <property type="entry name" value="Acyl_CoA_acyltransferase"/>
</dbReference>
<dbReference type="EMBL" id="FPLJ01000052">
    <property type="protein sequence ID" value="SGY91538.1"/>
    <property type="molecule type" value="Genomic_DNA"/>
</dbReference>
<feature type="domain" description="N-acetyltransferase" evidence="3">
    <location>
        <begin position="6"/>
        <end position="151"/>
    </location>
</feature>
<dbReference type="OrthoDB" id="9796171at2"/>
<accession>A0A090II28</accession>
<dbReference type="Proteomes" id="UP000182660">
    <property type="component" value="Unassembled WGS sequence"/>
</dbReference>
<dbReference type="CDD" id="cd04301">
    <property type="entry name" value="NAT_SF"/>
    <property type="match status" value="1"/>
</dbReference>
<evidence type="ECO:0000313" key="4">
    <source>
        <dbReference type="EMBL" id="SGY91538.1"/>
    </source>
</evidence>
<dbReference type="Proteomes" id="UP000183794">
    <property type="component" value="Unassembled WGS sequence"/>
</dbReference>
<dbReference type="GO" id="GO:0016747">
    <property type="term" value="F:acyltransferase activity, transferring groups other than amino-acyl groups"/>
    <property type="evidence" value="ECO:0007669"/>
    <property type="project" value="InterPro"/>
</dbReference>
<comment type="similarity">
    <text evidence="1">Belongs to the UPF0039 (ElaA) family.</text>
</comment>
<proteinExistence type="inferred from homology"/>
<dbReference type="GeneID" id="61296050"/>
<dbReference type="Gene3D" id="3.40.630.30">
    <property type="match status" value="1"/>
</dbReference>
<evidence type="ECO:0000256" key="1">
    <source>
        <dbReference type="ARBA" id="ARBA00009623"/>
    </source>
</evidence>
<keyword evidence="6" id="KW-1185">Reference proteome</keyword>
<evidence type="ECO:0000313" key="7">
    <source>
        <dbReference type="Proteomes" id="UP000183794"/>
    </source>
</evidence>
<dbReference type="PROSITE" id="PS51186">
    <property type="entry name" value="GNAT"/>
    <property type="match status" value="1"/>
</dbReference>
<evidence type="ECO:0000259" key="3">
    <source>
        <dbReference type="PROSITE" id="PS51186"/>
    </source>
</evidence>
<evidence type="ECO:0000256" key="2">
    <source>
        <dbReference type="ARBA" id="ARBA00072224"/>
    </source>
</evidence>
<protein>
    <recommendedName>
        <fullName evidence="2">Protein ElaA</fullName>
    </recommendedName>
</protein>
<dbReference type="KEGG" id="mvs:MVIS_4057"/>